<comment type="similarity">
    <text evidence="3 10">Belongs to the FlgH family.</text>
</comment>
<dbReference type="Proteomes" id="UP000295719">
    <property type="component" value="Unassembled WGS sequence"/>
</dbReference>
<reference evidence="11 12" key="1">
    <citation type="submission" date="2019-03" db="EMBL/GenBank/DDBJ databases">
        <title>Genomic Encyclopedia of Type Strains, Phase IV (KMG-IV): sequencing the most valuable type-strain genomes for metagenomic binning, comparative biology and taxonomic classification.</title>
        <authorList>
            <person name="Goeker M."/>
        </authorList>
    </citation>
    <scope>NUCLEOTIDE SEQUENCE [LARGE SCALE GENOMIC DNA]</scope>
    <source>
        <strain evidence="11 12">DSM 19580</strain>
    </source>
</reference>
<dbReference type="PANTHER" id="PTHR34933:SF3">
    <property type="entry name" value="FLAGELLAR L-RING PROTEIN"/>
    <property type="match status" value="1"/>
</dbReference>
<dbReference type="PRINTS" id="PR01008">
    <property type="entry name" value="FLGLRINGFLGH"/>
</dbReference>
<keyword evidence="12" id="KW-1185">Reference proteome</keyword>
<dbReference type="InterPro" id="IPR000527">
    <property type="entry name" value="Flag_Lring"/>
</dbReference>
<dbReference type="PANTHER" id="PTHR34933">
    <property type="entry name" value="FLAGELLAR L-RING PROTEIN"/>
    <property type="match status" value="1"/>
</dbReference>
<dbReference type="AlphaFoldDB" id="A0A4R3YRF4"/>
<comment type="function">
    <text evidence="1 10">Assembles around the rod to form the L-ring and probably protects the motor/basal body from shearing forces during rotation.</text>
</comment>
<evidence type="ECO:0000256" key="2">
    <source>
        <dbReference type="ARBA" id="ARBA00004635"/>
    </source>
</evidence>
<evidence type="ECO:0000256" key="7">
    <source>
        <dbReference type="ARBA" id="ARBA00023139"/>
    </source>
</evidence>
<keyword evidence="9" id="KW-0449">Lipoprotein</keyword>
<evidence type="ECO:0000256" key="1">
    <source>
        <dbReference type="ARBA" id="ARBA00002591"/>
    </source>
</evidence>
<evidence type="ECO:0000256" key="5">
    <source>
        <dbReference type="ARBA" id="ARBA00022729"/>
    </source>
</evidence>
<evidence type="ECO:0000256" key="10">
    <source>
        <dbReference type="HAMAP-Rule" id="MF_00415"/>
    </source>
</evidence>
<proteinExistence type="inferred from homology"/>
<organism evidence="11 12">
    <name type="scientific">Biostraticola tofi</name>
    <dbReference type="NCBI Taxonomy" id="466109"/>
    <lineage>
        <taxon>Bacteria</taxon>
        <taxon>Pseudomonadati</taxon>
        <taxon>Pseudomonadota</taxon>
        <taxon>Gammaproteobacteria</taxon>
        <taxon>Enterobacterales</taxon>
        <taxon>Bruguierivoracaceae</taxon>
        <taxon>Biostraticola</taxon>
    </lineage>
</organism>
<comment type="subunit">
    <text evidence="4 10">The basal body constitutes a major portion of the flagellar organelle and consists of four rings (L,P,S, and M) mounted on a central rod.</text>
</comment>
<evidence type="ECO:0000256" key="4">
    <source>
        <dbReference type="ARBA" id="ARBA00011439"/>
    </source>
</evidence>
<sequence>MENMIKPYPVLPAPSRVSFLRPVHPGLSLARVGMLALLLSGCSAPPPPMLVEGTTTAMPAPPMPARVNGSVFQSGQAMNYGYQPMFEDRRPRNVGDTLTILLQENVSASKSSSANASRDGGVGMSVDAVPSMLSGLLGGDRVTTDVKGNNSFGGKGGAAAKNTFSGTITVTVNDVLANGNLRVIGEKQIAINQGTEFIRFTGIVNPRTISGSNTVVSTQVSDARIEYVGNGYINEAQQMGWLQRFFLKFSPF</sequence>
<evidence type="ECO:0000256" key="8">
    <source>
        <dbReference type="ARBA" id="ARBA00023143"/>
    </source>
</evidence>
<accession>A0A4R3YRF4</accession>
<keyword evidence="11" id="KW-0969">Cilium</keyword>
<comment type="subcellular location">
    <subcellularLocation>
        <location evidence="10">Cell outer membrane</location>
    </subcellularLocation>
    <subcellularLocation>
        <location evidence="10">Bacterial flagellum basal body</location>
    </subcellularLocation>
    <subcellularLocation>
        <location evidence="2">Membrane</location>
        <topology evidence="2">Lipid-anchor</topology>
    </subcellularLocation>
</comment>
<dbReference type="Pfam" id="PF02107">
    <property type="entry name" value="FlgH"/>
    <property type="match status" value="1"/>
</dbReference>
<dbReference type="GO" id="GO:0071973">
    <property type="term" value="P:bacterial-type flagellum-dependent cell motility"/>
    <property type="evidence" value="ECO:0007669"/>
    <property type="project" value="InterPro"/>
</dbReference>
<name>A0A4R3YRF4_9GAMM</name>
<dbReference type="EMBL" id="SMCR01000005">
    <property type="protein sequence ID" value="TCV95545.1"/>
    <property type="molecule type" value="Genomic_DNA"/>
</dbReference>
<evidence type="ECO:0000313" key="12">
    <source>
        <dbReference type="Proteomes" id="UP000295719"/>
    </source>
</evidence>
<dbReference type="GO" id="GO:0009427">
    <property type="term" value="C:bacterial-type flagellum basal body, distal rod, L ring"/>
    <property type="evidence" value="ECO:0007669"/>
    <property type="project" value="InterPro"/>
</dbReference>
<keyword evidence="8 10" id="KW-0975">Bacterial flagellum</keyword>
<keyword evidence="6 10" id="KW-0472">Membrane</keyword>
<dbReference type="GO" id="GO:0003774">
    <property type="term" value="F:cytoskeletal motor activity"/>
    <property type="evidence" value="ECO:0007669"/>
    <property type="project" value="InterPro"/>
</dbReference>
<evidence type="ECO:0000256" key="3">
    <source>
        <dbReference type="ARBA" id="ARBA00006929"/>
    </source>
</evidence>
<keyword evidence="7" id="KW-0564">Palmitate</keyword>
<gene>
    <name evidence="10" type="primary">flgH</name>
    <name evidence="11" type="ORF">EDC52_105148</name>
</gene>
<keyword evidence="11" id="KW-0966">Cell projection</keyword>
<keyword evidence="10" id="KW-0998">Cell outer membrane</keyword>
<protein>
    <recommendedName>
        <fullName evidence="10">Flagellar L-ring protein</fullName>
    </recommendedName>
    <alternativeName>
        <fullName evidence="10">Basal body L-ring protein</fullName>
    </alternativeName>
</protein>
<evidence type="ECO:0000256" key="9">
    <source>
        <dbReference type="ARBA" id="ARBA00023288"/>
    </source>
</evidence>
<keyword evidence="5" id="KW-0732">Signal</keyword>
<dbReference type="GO" id="GO:0009279">
    <property type="term" value="C:cell outer membrane"/>
    <property type="evidence" value="ECO:0007669"/>
    <property type="project" value="UniProtKB-SubCell"/>
</dbReference>
<keyword evidence="11" id="KW-0282">Flagellum</keyword>
<evidence type="ECO:0000256" key="6">
    <source>
        <dbReference type="ARBA" id="ARBA00023136"/>
    </source>
</evidence>
<comment type="caution">
    <text evidence="11">The sequence shown here is derived from an EMBL/GenBank/DDBJ whole genome shotgun (WGS) entry which is preliminary data.</text>
</comment>
<evidence type="ECO:0000313" key="11">
    <source>
        <dbReference type="EMBL" id="TCV95545.1"/>
    </source>
</evidence>
<dbReference type="HAMAP" id="MF_00415">
    <property type="entry name" value="FlgH"/>
    <property type="match status" value="1"/>
</dbReference>